<evidence type="ECO:0000313" key="2">
    <source>
        <dbReference type="Proteomes" id="UP000198510"/>
    </source>
</evidence>
<keyword evidence="2" id="KW-1185">Reference proteome</keyword>
<dbReference type="EMBL" id="FNFO01000010">
    <property type="protein sequence ID" value="SDM08366.1"/>
    <property type="molecule type" value="Genomic_DNA"/>
</dbReference>
<sequence length="266" mass="30517">MKPFYSITGPDRPLVATAIHDGHTIRPELHPLLNLDDAQRLREEDPFTARWVDVAELQIVVDTSRFEVDLNRPREKAIYRRPEDAWGLHVWTEELPDGPTQASLAKYDQFYDDLQQRLQRLVDEFGSFVIYDLHTYNHLRDGADGPAADPHQNPEVNIGTVGMDRDRWAPVVDTFMYELAQHDFNGRHLDVRENVKFDGGNMMKWIHKTFPGVSCVMSIEFKKFFMNEWTGEAYPGQVEAIRAALAATVPGVLAAREAVSRDYHLV</sequence>
<dbReference type="GO" id="GO:0016787">
    <property type="term" value="F:hydrolase activity"/>
    <property type="evidence" value="ECO:0007669"/>
    <property type="project" value="UniProtKB-KW"/>
</dbReference>
<dbReference type="AlphaFoldDB" id="A0A1G9QBF5"/>
<dbReference type="Proteomes" id="UP000198510">
    <property type="component" value="Unassembled WGS sequence"/>
</dbReference>
<dbReference type="SUPFAM" id="SSF53187">
    <property type="entry name" value="Zn-dependent exopeptidases"/>
    <property type="match status" value="1"/>
</dbReference>
<evidence type="ECO:0000313" key="1">
    <source>
        <dbReference type="EMBL" id="SDM08366.1"/>
    </source>
</evidence>
<gene>
    <name evidence="1" type="ORF">SAMN05421823_110111</name>
</gene>
<name>A0A1G9QBF5_9BACT</name>
<dbReference type="Gene3D" id="3.40.630.40">
    <property type="entry name" value="Zn-dependent exopeptidases"/>
    <property type="match status" value="1"/>
</dbReference>
<proteinExistence type="predicted"/>
<accession>A0A1G9QBF5</accession>
<dbReference type="InterPro" id="IPR007709">
    <property type="entry name" value="N-FG_amidohydro"/>
</dbReference>
<dbReference type="OrthoDB" id="9785840at2"/>
<keyword evidence="1" id="KW-0378">Hydrolase</keyword>
<dbReference type="Pfam" id="PF05013">
    <property type="entry name" value="FGase"/>
    <property type="match status" value="1"/>
</dbReference>
<dbReference type="STRING" id="1075417.SAMN05421823_110111"/>
<reference evidence="1 2" key="1">
    <citation type="submission" date="2016-10" db="EMBL/GenBank/DDBJ databases">
        <authorList>
            <person name="de Groot N.N."/>
        </authorList>
    </citation>
    <scope>NUCLEOTIDE SEQUENCE [LARGE SCALE GENOMIC DNA]</scope>
    <source>
        <strain evidence="1 2">DSM 25186</strain>
    </source>
</reference>
<organism evidence="1 2">
    <name type="scientific">Catalinimonas alkaloidigena</name>
    <dbReference type="NCBI Taxonomy" id="1075417"/>
    <lineage>
        <taxon>Bacteria</taxon>
        <taxon>Pseudomonadati</taxon>
        <taxon>Bacteroidota</taxon>
        <taxon>Cytophagia</taxon>
        <taxon>Cytophagales</taxon>
        <taxon>Catalimonadaceae</taxon>
        <taxon>Catalinimonas</taxon>
    </lineage>
</organism>
<dbReference type="RefSeq" id="WP_089686144.1">
    <property type="nucleotide sequence ID" value="NZ_FNFO01000010.1"/>
</dbReference>
<protein>
    <submittedName>
        <fullName evidence="1">N-formylglutamate amidohydrolase</fullName>
    </submittedName>
</protein>